<dbReference type="GO" id="GO:0071617">
    <property type="term" value="F:lysophospholipid acyltransferase activity"/>
    <property type="evidence" value="ECO:0007669"/>
    <property type="project" value="TreeGrafter"/>
</dbReference>
<dbReference type="PANTHER" id="PTHR13906:SF16">
    <property type="entry name" value="LYSOPHOSPHOLIPID ACYLTRANSFERASE 7"/>
    <property type="match status" value="1"/>
</dbReference>
<keyword evidence="17" id="KW-1185">Reference proteome</keyword>
<feature type="transmembrane region" description="Helical" evidence="12">
    <location>
        <begin position="251"/>
        <end position="270"/>
    </location>
</feature>
<evidence type="ECO:0000313" key="14">
    <source>
        <dbReference type="EMBL" id="CAF0786312.1"/>
    </source>
</evidence>
<dbReference type="EMBL" id="CAJNOK010000184">
    <property type="protein sequence ID" value="CAF0735196.1"/>
    <property type="molecule type" value="Genomic_DNA"/>
</dbReference>
<dbReference type="Proteomes" id="UP000682733">
    <property type="component" value="Unassembled WGS sequence"/>
</dbReference>
<dbReference type="GO" id="GO:0030258">
    <property type="term" value="P:lipid modification"/>
    <property type="evidence" value="ECO:0007669"/>
    <property type="project" value="TreeGrafter"/>
</dbReference>
<accession>A0A813RMB4</accession>
<evidence type="ECO:0000256" key="8">
    <source>
        <dbReference type="ARBA" id="ARBA00023315"/>
    </source>
</evidence>
<keyword evidence="7 12" id="KW-0472">Membrane</keyword>
<comment type="subcellular location">
    <subcellularLocation>
        <location evidence="1">Membrane</location>
        <topology evidence="1">Multi-pass membrane protein</topology>
    </subcellularLocation>
</comment>
<dbReference type="OrthoDB" id="7663182at2759"/>
<comment type="similarity">
    <text evidence="3">Belongs to the membrane-bound acyltransferase family.</text>
</comment>
<dbReference type="InterPro" id="IPR049941">
    <property type="entry name" value="LPLAT_7/PORCN-like"/>
</dbReference>
<feature type="transmembrane region" description="Helical" evidence="12">
    <location>
        <begin position="49"/>
        <end position="67"/>
    </location>
</feature>
<organism evidence="14 17">
    <name type="scientific">Didymodactylos carnosus</name>
    <dbReference type="NCBI Taxonomy" id="1234261"/>
    <lineage>
        <taxon>Eukaryota</taxon>
        <taxon>Metazoa</taxon>
        <taxon>Spiralia</taxon>
        <taxon>Gnathifera</taxon>
        <taxon>Rotifera</taxon>
        <taxon>Eurotatoria</taxon>
        <taxon>Bdelloidea</taxon>
        <taxon>Philodinida</taxon>
        <taxon>Philodinidae</taxon>
        <taxon>Didymodactylos</taxon>
    </lineage>
</organism>
<comment type="caution">
    <text evidence="14">The sequence shown here is derived from an EMBL/GenBank/DDBJ whole genome shotgun (WGS) entry which is preliminary data.</text>
</comment>
<feature type="compositionally biased region" description="Basic and acidic residues" evidence="11">
    <location>
        <begin position="295"/>
        <end position="309"/>
    </location>
</feature>
<evidence type="ECO:0000256" key="11">
    <source>
        <dbReference type="SAM" id="MobiDB-lite"/>
    </source>
</evidence>
<sequence>MKAGSHINALWFIKKRGIFGSIYILTYLLLSTLVSFKDATHDSFYDNPLWYRLVYMSLIFTLFRCRFYSAWLLAESMCITSSFGAYPLKSKPKPGQGPTDLMALKQAYELAPNNIEYDFETVHNIDDYMCETALTVREVLRYWNMTVQYWMATYVYRRIKWKKFGQPITMGVSAFWHGIHGGYYLSMLTTTPCIMTENVMEAAVRRRLQNRTYIRIYDFFSWVFRTRQFDYMSMGFILLRFDLTIRYWKSVYFIGHIACLVLYSVGMILLRLRPKSKHTKVQQDMGIGQQPKASSEQHGRLLKEENKTF</sequence>
<evidence type="ECO:0000313" key="16">
    <source>
        <dbReference type="EMBL" id="CAF3570089.1"/>
    </source>
</evidence>
<feature type="region of interest" description="Disordered" evidence="11">
    <location>
        <begin position="281"/>
        <end position="309"/>
    </location>
</feature>
<comment type="pathway">
    <text evidence="2">Lipid metabolism; phospholipid metabolism.</text>
</comment>
<dbReference type="Proteomes" id="UP000681722">
    <property type="component" value="Unassembled WGS sequence"/>
</dbReference>
<keyword evidence="6 12" id="KW-1133">Transmembrane helix</keyword>
<dbReference type="GO" id="GO:0044233">
    <property type="term" value="C:mitochondria-associated endoplasmic reticulum membrane contact site"/>
    <property type="evidence" value="ECO:0007669"/>
    <property type="project" value="TreeGrafter"/>
</dbReference>
<evidence type="ECO:0000256" key="12">
    <source>
        <dbReference type="SAM" id="Phobius"/>
    </source>
</evidence>
<evidence type="ECO:0000313" key="13">
    <source>
        <dbReference type="EMBL" id="CAF0735196.1"/>
    </source>
</evidence>
<evidence type="ECO:0000313" key="17">
    <source>
        <dbReference type="Proteomes" id="UP000663829"/>
    </source>
</evidence>
<evidence type="ECO:0000256" key="7">
    <source>
        <dbReference type="ARBA" id="ARBA00023136"/>
    </source>
</evidence>
<dbReference type="EMBL" id="CAJNOQ010000313">
    <property type="protein sequence ID" value="CAF0786312.1"/>
    <property type="molecule type" value="Genomic_DNA"/>
</dbReference>
<dbReference type="Pfam" id="PF03062">
    <property type="entry name" value="MBOAT"/>
    <property type="match status" value="1"/>
</dbReference>
<protein>
    <recommendedName>
        <fullName evidence="10">Lysophospholipid acyltransferase 7</fullName>
    </recommendedName>
</protein>
<dbReference type="GO" id="GO:0006661">
    <property type="term" value="P:phosphatidylinositol biosynthetic process"/>
    <property type="evidence" value="ECO:0007669"/>
    <property type="project" value="TreeGrafter"/>
</dbReference>
<keyword evidence="5 12" id="KW-0812">Transmembrane</keyword>
<evidence type="ECO:0000313" key="15">
    <source>
        <dbReference type="EMBL" id="CAF3511795.1"/>
    </source>
</evidence>
<comment type="pathway">
    <text evidence="9">Phospholipid metabolism.</text>
</comment>
<dbReference type="EMBL" id="CAJOBA010000184">
    <property type="protein sequence ID" value="CAF3511795.1"/>
    <property type="molecule type" value="Genomic_DNA"/>
</dbReference>
<evidence type="ECO:0000256" key="10">
    <source>
        <dbReference type="ARBA" id="ARBA00093678"/>
    </source>
</evidence>
<dbReference type="AlphaFoldDB" id="A0A813RMB4"/>
<dbReference type="InterPro" id="IPR004299">
    <property type="entry name" value="MBOAT_fam"/>
</dbReference>
<dbReference type="EMBL" id="CAJOBC010000313">
    <property type="protein sequence ID" value="CAF3570089.1"/>
    <property type="molecule type" value="Genomic_DNA"/>
</dbReference>
<keyword evidence="8" id="KW-0012">Acyltransferase</keyword>
<evidence type="ECO:0000256" key="4">
    <source>
        <dbReference type="ARBA" id="ARBA00022679"/>
    </source>
</evidence>
<evidence type="ECO:0000256" key="5">
    <source>
        <dbReference type="ARBA" id="ARBA00022692"/>
    </source>
</evidence>
<gene>
    <name evidence="14" type="ORF">GPM918_LOCUS2752</name>
    <name evidence="13" type="ORF">OVA965_LOCUS1091</name>
    <name evidence="16" type="ORF">SRO942_LOCUS2752</name>
    <name evidence="15" type="ORF">TMI583_LOCUS1092</name>
</gene>
<evidence type="ECO:0000256" key="6">
    <source>
        <dbReference type="ARBA" id="ARBA00022989"/>
    </source>
</evidence>
<dbReference type="Proteomes" id="UP000663829">
    <property type="component" value="Unassembled WGS sequence"/>
</dbReference>
<name>A0A813RMB4_9BILA</name>
<evidence type="ECO:0000256" key="1">
    <source>
        <dbReference type="ARBA" id="ARBA00004141"/>
    </source>
</evidence>
<dbReference type="GO" id="GO:0016020">
    <property type="term" value="C:membrane"/>
    <property type="evidence" value="ECO:0007669"/>
    <property type="project" value="UniProtKB-SubCell"/>
</dbReference>
<evidence type="ECO:0000256" key="2">
    <source>
        <dbReference type="ARBA" id="ARBA00005074"/>
    </source>
</evidence>
<reference evidence="14" key="1">
    <citation type="submission" date="2021-02" db="EMBL/GenBank/DDBJ databases">
        <authorList>
            <person name="Nowell W R."/>
        </authorList>
    </citation>
    <scope>NUCLEOTIDE SEQUENCE</scope>
</reference>
<dbReference type="PANTHER" id="PTHR13906">
    <property type="entry name" value="PORCUPINE"/>
    <property type="match status" value="1"/>
</dbReference>
<proteinExistence type="inferred from homology"/>
<feature type="transmembrane region" description="Helical" evidence="12">
    <location>
        <begin position="18"/>
        <end position="37"/>
    </location>
</feature>
<dbReference type="Proteomes" id="UP000677228">
    <property type="component" value="Unassembled WGS sequence"/>
</dbReference>
<evidence type="ECO:0000256" key="9">
    <source>
        <dbReference type="ARBA" id="ARBA00025707"/>
    </source>
</evidence>
<evidence type="ECO:0000256" key="3">
    <source>
        <dbReference type="ARBA" id="ARBA00010323"/>
    </source>
</evidence>
<keyword evidence="4" id="KW-0808">Transferase</keyword>